<evidence type="ECO:0000256" key="3">
    <source>
        <dbReference type="PROSITE-ProRule" id="PRU10141"/>
    </source>
</evidence>
<dbReference type="EMBL" id="CAJNDS010002788">
    <property type="protein sequence ID" value="CAE7597472.1"/>
    <property type="molecule type" value="Genomic_DNA"/>
</dbReference>
<evidence type="ECO:0000256" key="5">
    <source>
        <dbReference type="SAM" id="MobiDB-lite"/>
    </source>
</evidence>
<evidence type="ECO:0000256" key="2">
    <source>
        <dbReference type="ARBA" id="ARBA00022840"/>
    </source>
</evidence>
<feature type="domain" description="Protein kinase" evidence="7">
    <location>
        <begin position="447"/>
        <end position="717"/>
    </location>
</feature>
<organism evidence="8 9">
    <name type="scientific">Symbiodinium natans</name>
    <dbReference type="NCBI Taxonomy" id="878477"/>
    <lineage>
        <taxon>Eukaryota</taxon>
        <taxon>Sar</taxon>
        <taxon>Alveolata</taxon>
        <taxon>Dinophyceae</taxon>
        <taxon>Suessiales</taxon>
        <taxon>Symbiodiniaceae</taxon>
        <taxon>Symbiodinium</taxon>
    </lineage>
</organism>
<dbReference type="SMART" id="SM00220">
    <property type="entry name" value="S_TKc"/>
    <property type="match status" value="1"/>
</dbReference>
<keyword evidence="6" id="KW-1133">Transmembrane helix</keyword>
<dbReference type="InterPro" id="IPR000719">
    <property type="entry name" value="Prot_kinase_dom"/>
</dbReference>
<dbReference type="InterPro" id="IPR011009">
    <property type="entry name" value="Kinase-like_dom_sf"/>
</dbReference>
<dbReference type="Proteomes" id="UP000604046">
    <property type="component" value="Unassembled WGS sequence"/>
</dbReference>
<keyword evidence="9" id="KW-1185">Reference proteome</keyword>
<comment type="caution">
    <text evidence="8">The sequence shown here is derived from an EMBL/GenBank/DDBJ whole genome shotgun (WGS) entry which is preliminary data.</text>
</comment>
<feature type="binding site" evidence="3">
    <location>
        <position position="478"/>
    </location>
    <ligand>
        <name>ATP</name>
        <dbReference type="ChEBI" id="CHEBI:30616"/>
    </ligand>
</feature>
<evidence type="ECO:0000313" key="9">
    <source>
        <dbReference type="Proteomes" id="UP000604046"/>
    </source>
</evidence>
<dbReference type="Gene3D" id="1.10.510.10">
    <property type="entry name" value="Transferase(Phosphotransferase) domain 1"/>
    <property type="match status" value="1"/>
</dbReference>
<feature type="region of interest" description="Disordered" evidence="5">
    <location>
        <begin position="367"/>
        <end position="427"/>
    </location>
</feature>
<keyword evidence="6" id="KW-0812">Transmembrane</keyword>
<keyword evidence="4" id="KW-0175">Coiled coil</keyword>
<dbReference type="Gene3D" id="3.30.200.20">
    <property type="entry name" value="Phosphorylase Kinase, domain 1"/>
    <property type="match status" value="1"/>
</dbReference>
<dbReference type="InterPro" id="IPR017441">
    <property type="entry name" value="Protein_kinase_ATP_BS"/>
</dbReference>
<dbReference type="PANTHER" id="PTHR27001:SF931">
    <property type="entry name" value="OS11G0664100 PROTEIN"/>
    <property type="match status" value="1"/>
</dbReference>
<keyword evidence="1 3" id="KW-0547">Nucleotide-binding</keyword>
<keyword evidence="6" id="KW-0472">Membrane</keyword>
<dbReference type="Pfam" id="PF00069">
    <property type="entry name" value="Pkinase"/>
    <property type="match status" value="1"/>
</dbReference>
<feature type="coiled-coil region" evidence="4">
    <location>
        <begin position="744"/>
        <end position="781"/>
    </location>
</feature>
<keyword evidence="2 3" id="KW-0067">ATP-binding</keyword>
<evidence type="ECO:0000259" key="7">
    <source>
        <dbReference type="PROSITE" id="PS50011"/>
    </source>
</evidence>
<name>A0A812UT30_9DINO</name>
<dbReference type="GO" id="GO:0004672">
    <property type="term" value="F:protein kinase activity"/>
    <property type="evidence" value="ECO:0007669"/>
    <property type="project" value="InterPro"/>
</dbReference>
<sequence length="991" mass="108623">MPRNKYIHMPYLPICMLYMYMHLYAYCRCRHQGPLGTAQAACSVQAWMAGAGGGALLAALAAALADDDPSDQLPMTCCKCGERCANRAESWAHTHATGHREFRSCLADEQDEHSQLPRECQSCDRRCANQAEARAHARESGHDQFRVRGHHCYHCAGLAARCSCSHGCPKPAGARCDTRQSDHCEHCRGRAGTCACHEGCPQTARSRCLQLGGPGATQQERTGHRFNGDQCGVCRECGMCTWRLTSRSGRKCMNDGTRPAAHRPRICGCGGGPSVCSACGVGPCCARTPCDQPRPPPPPPTPPTLRSLRRDRSGPRAGNAQDNALDEDLQLAQAIAQSLDSPAAHLSERERREAEDLEMAIALSLSESSPAQHPAPRPAPKPKPAPAPAPAPAMPAAPLPPAPPTAAPSPPSVPSRPATPALVRSPAIPEAPGHLPYDYIARCTGNFSPDRALGTGAYGTVYHGVDMTSEGLVEFAAKRMECEDPDQRVCLERMTEAEIRVNTAFAHPNIVRLIGFCFDMGAVLVYELLPEGSLDGHLCADDSAARLTWGRRSSIVSGLLAAVSYLHNHDSRGPCYHRDIKPGNIMLSAAFSPKLGDCGLSRFLPQDRPGQSRATMQMTTARGFRGTPGFMCPRYIDTGAFNDKSEVYSIGVTILQLITAQMDFAAELPDGSTLRDLIEEADGERIAANHDRRVALGASADVVQRLSSMAAAAVERFPRRVRLLPLLRQAREAREGGATEVAEVTALKSEVERMSAELRGLRLQEQVAQLARAEAAEAERAERRQCELCFEEASLDVNSLVCPNGHLICTDCAPEMVRTFLERVGASDAMLDDHRERGGFIPCVRRHPAFQPQCNSHYTDQWLARALPDEVFVAYRAAQDEVTENRIWEQHNHRFQEEVARIQQQYESEQSARREHAASAEFLRRRYPNAKMCPRCSCGPVINENCFDLQSHHNEAVGRSRINNACRQCGFFTRDWNQWLPWDGVLREATG</sequence>
<feature type="transmembrane region" description="Helical" evidence="6">
    <location>
        <begin position="6"/>
        <end position="25"/>
    </location>
</feature>
<gene>
    <name evidence="8" type="primary">CRK20</name>
    <name evidence="8" type="ORF">SNAT2548_LOCUS33996</name>
</gene>
<feature type="compositionally biased region" description="Pro residues" evidence="5">
    <location>
        <begin position="373"/>
        <end position="414"/>
    </location>
</feature>
<dbReference type="PANTHER" id="PTHR27001">
    <property type="entry name" value="OS01G0253100 PROTEIN"/>
    <property type="match status" value="1"/>
</dbReference>
<dbReference type="PROSITE" id="PS50330">
    <property type="entry name" value="UIM"/>
    <property type="match status" value="1"/>
</dbReference>
<evidence type="ECO:0000313" key="8">
    <source>
        <dbReference type="EMBL" id="CAE7597472.1"/>
    </source>
</evidence>
<dbReference type="PROSITE" id="PS00028">
    <property type="entry name" value="ZINC_FINGER_C2H2_1"/>
    <property type="match status" value="1"/>
</dbReference>
<dbReference type="GO" id="GO:0005524">
    <property type="term" value="F:ATP binding"/>
    <property type="evidence" value="ECO:0007669"/>
    <property type="project" value="UniProtKB-UniRule"/>
</dbReference>
<feature type="compositionally biased region" description="Pro residues" evidence="5">
    <location>
        <begin position="292"/>
        <end position="303"/>
    </location>
</feature>
<dbReference type="PROSITE" id="PS00108">
    <property type="entry name" value="PROTEIN_KINASE_ST"/>
    <property type="match status" value="1"/>
</dbReference>
<protein>
    <submittedName>
        <fullName evidence="8">CRK20 protein</fullName>
    </submittedName>
</protein>
<dbReference type="SUPFAM" id="SSF56112">
    <property type="entry name" value="Protein kinase-like (PK-like)"/>
    <property type="match status" value="1"/>
</dbReference>
<proteinExistence type="predicted"/>
<dbReference type="OrthoDB" id="296674at2759"/>
<accession>A0A812UT30</accession>
<feature type="region of interest" description="Disordered" evidence="5">
    <location>
        <begin position="290"/>
        <end position="321"/>
    </location>
</feature>
<evidence type="ECO:0000256" key="6">
    <source>
        <dbReference type="SAM" id="Phobius"/>
    </source>
</evidence>
<evidence type="ECO:0000256" key="1">
    <source>
        <dbReference type="ARBA" id="ARBA00022741"/>
    </source>
</evidence>
<dbReference type="PROSITE" id="PS00107">
    <property type="entry name" value="PROTEIN_KINASE_ATP"/>
    <property type="match status" value="1"/>
</dbReference>
<dbReference type="PROSITE" id="PS50011">
    <property type="entry name" value="PROTEIN_KINASE_DOM"/>
    <property type="match status" value="1"/>
</dbReference>
<dbReference type="SMART" id="SM00726">
    <property type="entry name" value="UIM"/>
    <property type="match status" value="2"/>
</dbReference>
<dbReference type="GO" id="GO:0005886">
    <property type="term" value="C:plasma membrane"/>
    <property type="evidence" value="ECO:0007669"/>
    <property type="project" value="TreeGrafter"/>
</dbReference>
<dbReference type="InterPro" id="IPR013087">
    <property type="entry name" value="Znf_C2H2_type"/>
</dbReference>
<dbReference type="InterPro" id="IPR003903">
    <property type="entry name" value="UIM_dom"/>
</dbReference>
<evidence type="ECO:0000256" key="4">
    <source>
        <dbReference type="SAM" id="Coils"/>
    </source>
</evidence>
<reference evidence="8" key="1">
    <citation type="submission" date="2021-02" db="EMBL/GenBank/DDBJ databases">
        <authorList>
            <person name="Dougan E. K."/>
            <person name="Rhodes N."/>
            <person name="Thang M."/>
            <person name="Chan C."/>
        </authorList>
    </citation>
    <scope>NUCLEOTIDE SEQUENCE</scope>
</reference>
<dbReference type="AlphaFoldDB" id="A0A812UT30"/>
<dbReference type="InterPro" id="IPR008271">
    <property type="entry name" value="Ser/Thr_kinase_AS"/>
</dbReference>